<dbReference type="GO" id="GO:0098535">
    <property type="term" value="P:de novo centriole assembly involved in multi-ciliated epithelial cell differentiation"/>
    <property type="evidence" value="ECO:0007669"/>
    <property type="project" value="TreeGrafter"/>
</dbReference>
<comment type="caution">
    <text evidence="9">The sequence shown here is derived from an EMBL/GenBank/DDBJ whole genome shotgun (WGS) entry which is preliminary data.</text>
</comment>
<name>A0A315UUJ2_GAMAF</name>
<accession>A0A315UUJ2</accession>
<comment type="subcellular location">
    <subcellularLocation>
        <location evidence="1">Cytoplasm</location>
    </subcellularLocation>
</comment>
<evidence type="ECO:0000259" key="8">
    <source>
        <dbReference type="Pfam" id="PF25771"/>
    </source>
</evidence>
<evidence type="ECO:0000256" key="5">
    <source>
        <dbReference type="SAM" id="Coils"/>
    </source>
</evidence>
<evidence type="ECO:0000256" key="1">
    <source>
        <dbReference type="ARBA" id="ARBA00004496"/>
    </source>
</evidence>
<gene>
    <name evidence="9" type="ORF">CCH79_00011092</name>
</gene>
<feature type="domain" description="CEP63/Deup1 N-terminal" evidence="7">
    <location>
        <begin position="17"/>
        <end position="227"/>
    </location>
</feature>
<proteinExistence type="inferred from homology"/>
<feature type="compositionally biased region" description="Low complexity" evidence="6">
    <location>
        <begin position="588"/>
        <end position="599"/>
    </location>
</feature>
<dbReference type="Pfam" id="PF25771">
    <property type="entry name" value="CC_CEP152-bind"/>
    <property type="match status" value="1"/>
</dbReference>
<dbReference type="GO" id="GO:0005814">
    <property type="term" value="C:centriole"/>
    <property type="evidence" value="ECO:0007669"/>
    <property type="project" value="TreeGrafter"/>
</dbReference>
<dbReference type="STRING" id="33528.ENSGAFP00000025577"/>
<evidence type="ECO:0000256" key="2">
    <source>
        <dbReference type="ARBA" id="ARBA00007181"/>
    </source>
</evidence>
<dbReference type="Pfam" id="PF17045">
    <property type="entry name" value="CEP63"/>
    <property type="match status" value="1"/>
</dbReference>
<comment type="similarity">
    <text evidence="2">Belongs to the CEP63 family.</text>
</comment>
<dbReference type="PANTHER" id="PTHR18875">
    <property type="entry name" value="SARCOMA ANTIGEN NY-SAR-24/CYTOSKELETAL PROTEIN SOJO"/>
    <property type="match status" value="1"/>
</dbReference>
<feature type="compositionally biased region" description="Polar residues" evidence="6">
    <location>
        <begin position="600"/>
        <end position="609"/>
    </location>
</feature>
<feature type="compositionally biased region" description="Polar residues" evidence="6">
    <location>
        <begin position="619"/>
        <end position="632"/>
    </location>
</feature>
<feature type="coiled-coil region" evidence="5">
    <location>
        <begin position="317"/>
        <end position="407"/>
    </location>
</feature>
<feature type="domain" description="CEP63/Deup1 CEP152 binding coiled coil" evidence="8">
    <location>
        <begin position="647"/>
        <end position="682"/>
    </location>
</feature>
<keyword evidence="3" id="KW-0963">Cytoplasm</keyword>
<feature type="coiled-coil region" evidence="5">
    <location>
        <begin position="433"/>
        <end position="517"/>
    </location>
</feature>
<evidence type="ECO:0000259" key="7">
    <source>
        <dbReference type="Pfam" id="PF17045"/>
    </source>
</evidence>
<evidence type="ECO:0000256" key="4">
    <source>
        <dbReference type="ARBA" id="ARBA00023054"/>
    </source>
</evidence>
<dbReference type="GO" id="GO:0007099">
    <property type="term" value="P:centriole replication"/>
    <property type="evidence" value="ECO:0007669"/>
    <property type="project" value="TreeGrafter"/>
</dbReference>
<reference evidence="9 10" key="1">
    <citation type="journal article" date="2018" name="G3 (Bethesda)">
        <title>A High-Quality Reference Genome for the Invasive Mosquitofish Gambusia affinis Using a Chicago Library.</title>
        <authorList>
            <person name="Hoffberg S.L."/>
            <person name="Troendle N.J."/>
            <person name="Glenn T.C."/>
            <person name="Mahmud O."/>
            <person name="Louha S."/>
            <person name="Chalopin D."/>
            <person name="Bennetzen J.L."/>
            <person name="Mauricio R."/>
        </authorList>
    </citation>
    <scope>NUCLEOTIDE SEQUENCE [LARGE SCALE GENOMIC DNA]</scope>
    <source>
        <strain evidence="9">NE01/NJP1002.9</strain>
        <tissue evidence="9">Muscle</tissue>
    </source>
</reference>
<evidence type="ECO:0000313" key="9">
    <source>
        <dbReference type="EMBL" id="PWA14520.1"/>
    </source>
</evidence>
<evidence type="ECO:0000313" key="10">
    <source>
        <dbReference type="Proteomes" id="UP000250572"/>
    </source>
</evidence>
<dbReference type="InterPro" id="IPR031470">
    <property type="entry name" value="CEP63/Deup1_N"/>
</dbReference>
<keyword evidence="10" id="KW-1185">Reference proteome</keyword>
<evidence type="ECO:0000256" key="3">
    <source>
        <dbReference type="ARBA" id="ARBA00022490"/>
    </source>
</evidence>
<keyword evidence="4 5" id="KW-0175">Coiled coil</keyword>
<evidence type="ECO:0000256" key="6">
    <source>
        <dbReference type="SAM" id="MobiDB-lite"/>
    </source>
</evidence>
<dbReference type="Proteomes" id="UP000250572">
    <property type="component" value="Unassembled WGS sequence"/>
</dbReference>
<sequence length="695" mass="77965">MEASFESARNTNFSSVLSSCEPELQELMRQIDIMISHQRSQWKAEKHALEVRVKNGEEGLLTSKNIIERRDLEIGVLQKQLEEILKSRQEVVAKYEQQLQKLREELDHLKGSYQKLQRKQLKQTTGGAKESDQLKEYQRLSAEWEQQRAQYQKQLTTLEAQNKSLTEEIAHIKSTPWRVEQEHMECCSEVQHLSALLEKARSSLLSQELELERLRPCEALLGQPQQTNRTPPGELTWISNDSEMKPSDSDSCSTLKTKSSGGRTFKSSLLCWTQRCAFCTRGRSDLTVSGRNLKQSSLEDCLTAQGCTGVEVIRKDLEKMADKLQGAQAGEANLRAEVTCLKQRWVTAGVIMESMSRQLKDQTKMEKELRNVAADFDNSVAESKKLREELETARQTHSAEVEGMRREVSKLTGELHQRDVSISALSGSSASIQQQLRSEVQRAAEAAMQLKMTQAQLESLQAENEHLKGLLQTLQSLSPKGDESSAALLQQRYLTSISSLEEENRQLRLALTNHHVQLNAQDETGPERNQHVALSHTMMTAQVHPGPERTQPASYDRKIQRLFKELQAFPKSSNEPPGRERKDSQLHSSSSSSSSTSSSELSRGNSATALTPHRLAAEGQNSGPENCLTSRSRGPEEALSPTCSAVSRFLEEESQWSNELRVKLDGHIRGMKENNFRTVSRFLASGSGARSGSAP</sequence>
<dbReference type="GO" id="GO:0005737">
    <property type="term" value="C:cytoplasm"/>
    <property type="evidence" value="ECO:0007669"/>
    <property type="project" value="UniProtKB-SubCell"/>
</dbReference>
<dbReference type="PANTHER" id="PTHR18875:SF3">
    <property type="entry name" value="CENTROSOMAL PROTEIN OF 63 KDA"/>
    <property type="match status" value="1"/>
</dbReference>
<feature type="region of interest" description="Disordered" evidence="6">
    <location>
        <begin position="567"/>
        <end position="640"/>
    </location>
</feature>
<dbReference type="AlphaFoldDB" id="A0A315UUJ2"/>
<organism evidence="9 10">
    <name type="scientific">Gambusia affinis</name>
    <name type="common">Western mosquitofish</name>
    <name type="synonym">Heterandria affinis</name>
    <dbReference type="NCBI Taxonomy" id="33528"/>
    <lineage>
        <taxon>Eukaryota</taxon>
        <taxon>Metazoa</taxon>
        <taxon>Chordata</taxon>
        <taxon>Craniata</taxon>
        <taxon>Vertebrata</taxon>
        <taxon>Euteleostomi</taxon>
        <taxon>Actinopterygii</taxon>
        <taxon>Neopterygii</taxon>
        <taxon>Teleostei</taxon>
        <taxon>Neoteleostei</taxon>
        <taxon>Acanthomorphata</taxon>
        <taxon>Ovalentaria</taxon>
        <taxon>Atherinomorphae</taxon>
        <taxon>Cyprinodontiformes</taxon>
        <taxon>Poeciliidae</taxon>
        <taxon>Poeciliinae</taxon>
        <taxon>Gambusia</taxon>
    </lineage>
</organism>
<protein>
    <submittedName>
        <fullName evidence="9">Uncharacterized protein</fullName>
    </submittedName>
</protein>
<feature type="coiled-coil region" evidence="5">
    <location>
        <begin position="78"/>
        <end position="175"/>
    </location>
</feature>
<dbReference type="InterPro" id="IPR057656">
    <property type="entry name" value="CEP63/Deup1_CC"/>
</dbReference>
<dbReference type="EMBL" id="NHOQ01002838">
    <property type="protein sequence ID" value="PWA14520.1"/>
    <property type="molecule type" value="Genomic_DNA"/>
</dbReference>